<dbReference type="SUPFAM" id="SSF56399">
    <property type="entry name" value="ADP-ribosylation"/>
    <property type="match status" value="1"/>
</dbReference>
<dbReference type="GeneID" id="24101317"/>
<proteinExistence type="predicted"/>
<dbReference type="GO" id="GO:0003950">
    <property type="term" value="F:NAD+ poly-ADP-ribosyltransferase activity"/>
    <property type="evidence" value="ECO:0007669"/>
    <property type="project" value="InterPro"/>
</dbReference>
<dbReference type="PANTHER" id="PTHR31681">
    <property type="entry name" value="C2H2-LIKE ZINC FINGER PROTEIN"/>
    <property type="match status" value="1"/>
</dbReference>
<dbReference type="InterPro" id="IPR012317">
    <property type="entry name" value="Poly(ADP-ribose)pol_cat_dom"/>
</dbReference>
<evidence type="ECO:0000313" key="3">
    <source>
        <dbReference type="Proteomes" id="UP000006352"/>
    </source>
</evidence>
<organism evidence="2 3">
    <name type="scientific">Fibroporia radiculosa</name>
    <dbReference type="NCBI Taxonomy" id="599839"/>
    <lineage>
        <taxon>Eukaryota</taxon>
        <taxon>Fungi</taxon>
        <taxon>Dikarya</taxon>
        <taxon>Basidiomycota</taxon>
        <taxon>Agaricomycotina</taxon>
        <taxon>Agaricomycetes</taxon>
        <taxon>Polyporales</taxon>
        <taxon>Fibroporiaceae</taxon>
        <taxon>Fibroporia</taxon>
    </lineage>
</organism>
<keyword evidence="3" id="KW-1185">Reference proteome</keyword>
<evidence type="ECO:0000259" key="1">
    <source>
        <dbReference type="Pfam" id="PF00644"/>
    </source>
</evidence>
<evidence type="ECO:0000313" key="2">
    <source>
        <dbReference type="EMBL" id="CCM06417.1"/>
    </source>
</evidence>
<gene>
    <name evidence="2" type="ORF">FIBRA_08678</name>
</gene>
<dbReference type="RefSeq" id="XP_012185700.1">
    <property type="nucleotide sequence ID" value="XM_012330310.1"/>
</dbReference>
<dbReference type="Proteomes" id="UP000006352">
    <property type="component" value="Unassembled WGS sequence"/>
</dbReference>
<dbReference type="Pfam" id="PF00644">
    <property type="entry name" value="PARP"/>
    <property type="match status" value="1"/>
</dbReference>
<accession>J4I359</accession>
<dbReference type="AlphaFoldDB" id="J4I359"/>
<feature type="domain" description="PARP catalytic" evidence="1">
    <location>
        <begin position="23"/>
        <end position="140"/>
    </location>
</feature>
<dbReference type="InParanoid" id="J4I359"/>
<name>J4I359_9APHY</name>
<dbReference type="EMBL" id="HE797321">
    <property type="protein sequence ID" value="CCM06417.1"/>
    <property type="molecule type" value="Genomic_DNA"/>
</dbReference>
<protein>
    <recommendedName>
        <fullName evidence="1">PARP catalytic domain-containing protein</fullName>
    </recommendedName>
</protein>
<dbReference type="OrthoDB" id="2802527at2759"/>
<dbReference type="STRING" id="599839.J4I359"/>
<dbReference type="PANTHER" id="PTHR31681:SF3">
    <property type="entry name" value="OS04G0690100 PROTEIN"/>
    <property type="match status" value="1"/>
</dbReference>
<dbReference type="Gene3D" id="3.90.228.10">
    <property type="match status" value="1"/>
</dbReference>
<reference evidence="2 3" key="1">
    <citation type="journal article" date="2012" name="Appl. Environ. Microbiol.">
        <title>Short-read sequencing for genomic analysis of the brown rot fungus Fibroporia radiculosa.</title>
        <authorList>
            <person name="Tang J.D."/>
            <person name="Perkins A.D."/>
            <person name="Sonstegard T.S."/>
            <person name="Schroeder S.G."/>
            <person name="Burgess S.C."/>
            <person name="Diehl S.V."/>
        </authorList>
    </citation>
    <scope>NUCLEOTIDE SEQUENCE [LARGE SCALE GENOMIC DNA]</scope>
    <source>
        <strain evidence="2 3">TFFH 294</strain>
    </source>
</reference>
<sequence>MEKYEKYKAGVETRGHFKSAVRSAGNENRRWHGTRRTCAIGDNAQAQLCTAPGCSLCSIIKTSFDVTLTGKRTGWGRFGSGIYTSSTSSKSNDYSANTGITSSLKAVLLNKVVVGKGCKETNNKTSLTAPPPGFDSVLGETGGVLNYDELIVYTNDAIRPSYLVMYEP</sequence>
<dbReference type="HOGENOM" id="CLU_039434_2_0_1"/>